<gene>
    <name evidence="4" type="ORF">EHS25_001940</name>
</gene>
<keyword evidence="5" id="KW-1185">Reference proteome</keyword>
<protein>
    <recommendedName>
        <fullName evidence="6">Transcription factor domain-containing protein</fullName>
    </recommendedName>
</protein>
<comment type="subcellular location">
    <subcellularLocation>
        <location evidence="1">Nucleus</location>
    </subcellularLocation>
</comment>
<dbReference type="Proteomes" id="UP000279259">
    <property type="component" value="Unassembled WGS sequence"/>
</dbReference>
<feature type="compositionally biased region" description="Polar residues" evidence="3">
    <location>
        <begin position="118"/>
        <end position="134"/>
    </location>
</feature>
<dbReference type="OrthoDB" id="424974at2759"/>
<comment type="caution">
    <text evidence="4">The sequence shown here is derived from an EMBL/GenBank/DDBJ whole genome shotgun (WGS) entry which is preliminary data.</text>
</comment>
<feature type="compositionally biased region" description="Polar residues" evidence="3">
    <location>
        <begin position="29"/>
        <end position="45"/>
    </location>
</feature>
<sequence>MQEDLGPTLVKLGKAVPISCADQVKSLKVSSTPVASSGGQPSTVSGGDPPPLHSTSFAQFGLVSSEPWPRADYSPDVAERPRLPFPGQSGTLAVSQSGRIKFVGASAGAMSLRESAYDTLQSRYPSPSRANSSGPPDPRPVDPAELDPTKFLQGFPFAAPPSLPTFGELYAHMPHDDEVDVLRLPPPSPTIRGPRLRYSDEHGGPPHHPLALVYCSLSQRCLAAGRFLVSNTLTALQAMVSRTPRAAVPRLTVKVIMGRFMTYSSLDGGRDLAWQMWGLVARMMQAYPVDYENPLGDPASCGFSVMRYEIARIVQDILDHALDSDNPSYGSAIGLWQRVFEDTTPFRLRCRSAMRANITRYPTQEEADLASPEPRPDDMRLCFQQHALAQGSCAAIFSILRPFFVAALSQNAADPFQTPYGQAYLKKAHAVDANHPRREPARAGAGHKCPTLVFLGTPSTGGHSSWHLQAHAFNAGVCLATLCIASPGNPLAPLALSRLSNVQALLHQVSQTLNLPLGGISKNLECLRSLEKNAVRNRTAFLENPPVQGSGLRTNLELVNNATPLPNEVDPSALIGWQTRLVKMSPDEPQGGAVLSAGNGAPPGPLPALGRVALPHASPISTRAPPISNDSLVDRSHLFQELDGDLGDLTDPDTVGSD</sequence>
<dbReference type="CDD" id="cd12148">
    <property type="entry name" value="fungal_TF_MHR"/>
    <property type="match status" value="1"/>
</dbReference>
<evidence type="ECO:0000313" key="4">
    <source>
        <dbReference type="EMBL" id="RSH89954.1"/>
    </source>
</evidence>
<dbReference type="EMBL" id="RSCD01000012">
    <property type="protein sequence ID" value="RSH89954.1"/>
    <property type="molecule type" value="Genomic_DNA"/>
</dbReference>
<evidence type="ECO:0000256" key="2">
    <source>
        <dbReference type="ARBA" id="ARBA00023242"/>
    </source>
</evidence>
<keyword evidence="2" id="KW-0539">Nucleus</keyword>
<proteinExistence type="predicted"/>
<accession>A0A427YG91</accession>
<dbReference type="PANTHER" id="PTHR31001:SF56">
    <property type="entry name" value="ZN(2)-C6 FUNGAL-TYPE DOMAIN-CONTAINING PROTEIN"/>
    <property type="match status" value="1"/>
</dbReference>
<evidence type="ECO:0000256" key="1">
    <source>
        <dbReference type="ARBA" id="ARBA00004123"/>
    </source>
</evidence>
<dbReference type="InterPro" id="IPR050613">
    <property type="entry name" value="Sec_Metabolite_Reg"/>
</dbReference>
<dbReference type="GO" id="GO:0005634">
    <property type="term" value="C:nucleus"/>
    <property type="evidence" value="ECO:0007669"/>
    <property type="project" value="UniProtKB-SubCell"/>
</dbReference>
<evidence type="ECO:0000313" key="5">
    <source>
        <dbReference type="Proteomes" id="UP000279259"/>
    </source>
</evidence>
<evidence type="ECO:0008006" key="6">
    <source>
        <dbReference type="Google" id="ProtNLM"/>
    </source>
</evidence>
<feature type="region of interest" description="Disordered" evidence="3">
    <location>
        <begin position="118"/>
        <end position="147"/>
    </location>
</feature>
<dbReference type="AlphaFoldDB" id="A0A427YG91"/>
<name>A0A427YG91_9TREE</name>
<evidence type="ECO:0000256" key="3">
    <source>
        <dbReference type="SAM" id="MobiDB-lite"/>
    </source>
</evidence>
<organism evidence="4 5">
    <name type="scientific">Saitozyma podzolica</name>
    <dbReference type="NCBI Taxonomy" id="1890683"/>
    <lineage>
        <taxon>Eukaryota</taxon>
        <taxon>Fungi</taxon>
        <taxon>Dikarya</taxon>
        <taxon>Basidiomycota</taxon>
        <taxon>Agaricomycotina</taxon>
        <taxon>Tremellomycetes</taxon>
        <taxon>Tremellales</taxon>
        <taxon>Trimorphomycetaceae</taxon>
        <taxon>Saitozyma</taxon>
    </lineage>
</organism>
<reference evidence="4 5" key="1">
    <citation type="submission" date="2018-11" db="EMBL/GenBank/DDBJ databases">
        <title>Genome sequence of Saitozyma podzolica DSM 27192.</title>
        <authorList>
            <person name="Aliyu H."/>
            <person name="Gorte O."/>
            <person name="Ochsenreither K."/>
        </authorList>
    </citation>
    <scope>NUCLEOTIDE SEQUENCE [LARGE SCALE GENOMIC DNA]</scope>
    <source>
        <strain evidence="4 5">DSM 27192</strain>
    </source>
</reference>
<dbReference type="PANTHER" id="PTHR31001">
    <property type="entry name" value="UNCHARACTERIZED TRANSCRIPTIONAL REGULATORY PROTEIN"/>
    <property type="match status" value="1"/>
</dbReference>
<feature type="region of interest" description="Disordered" evidence="3">
    <location>
        <begin position="29"/>
        <end position="57"/>
    </location>
</feature>